<feature type="region of interest" description="Disordered" evidence="5">
    <location>
        <begin position="232"/>
        <end position="621"/>
    </location>
</feature>
<dbReference type="SUPFAM" id="SSF57903">
    <property type="entry name" value="FYVE/PHD zinc finger"/>
    <property type="match status" value="1"/>
</dbReference>
<feature type="compositionally biased region" description="Basic and acidic residues" evidence="5">
    <location>
        <begin position="81"/>
        <end position="100"/>
    </location>
</feature>
<feature type="domain" description="PHD-type" evidence="6">
    <location>
        <begin position="26"/>
        <end position="78"/>
    </location>
</feature>
<name>A0A830HP66_9CHLO</name>
<feature type="compositionally biased region" description="Acidic residues" evidence="5">
    <location>
        <begin position="239"/>
        <end position="250"/>
    </location>
</feature>
<feature type="region of interest" description="Disordered" evidence="5">
    <location>
        <begin position="81"/>
        <end position="136"/>
    </location>
</feature>
<dbReference type="SMART" id="SM00249">
    <property type="entry name" value="PHD"/>
    <property type="match status" value="1"/>
</dbReference>
<dbReference type="AlphaFoldDB" id="A0A830HP66"/>
<evidence type="ECO:0000256" key="4">
    <source>
        <dbReference type="PROSITE-ProRule" id="PRU00146"/>
    </source>
</evidence>
<accession>A0A830HP66</accession>
<dbReference type="Gene3D" id="3.30.40.10">
    <property type="entry name" value="Zinc/RING finger domain, C3HC4 (zinc finger)"/>
    <property type="match status" value="1"/>
</dbReference>
<dbReference type="InterPro" id="IPR011011">
    <property type="entry name" value="Znf_FYVE_PHD"/>
</dbReference>
<keyword evidence="2 4" id="KW-0863">Zinc-finger</keyword>
<proteinExistence type="predicted"/>
<evidence type="ECO:0000313" key="7">
    <source>
        <dbReference type="EMBL" id="GHP08523.1"/>
    </source>
</evidence>
<dbReference type="InterPro" id="IPR019787">
    <property type="entry name" value="Znf_PHD-finger"/>
</dbReference>
<evidence type="ECO:0000256" key="1">
    <source>
        <dbReference type="ARBA" id="ARBA00022723"/>
    </source>
</evidence>
<organism evidence="7 8">
    <name type="scientific">Pycnococcus provasolii</name>
    <dbReference type="NCBI Taxonomy" id="41880"/>
    <lineage>
        <taxon>Eukaryota</taxon>
        <taxon>Viridiplantae</taxon>
        <taxon>Chlorophyta</taxon>
        <taxon>Pseudoscourfieldiophyceae</taxon>
        <taxon>Pseudoscourfieldiales</taxon>
        <taxon>Pycnococcaceae</taxon>
        <taxon>Pycnococcus</taxon>
    </lineage>
</organism>
<dbReference type="Proteomes" id="UP000660262">
    <property type="component" value="Unassembled WGS sequence"/>
</dbReference>
<evidence type="ECO:0000256" key="3">
    <source>
        <dbReference type="ARBA" id="ARBA00022833"/>
    </source>
</evidence>
<dbReference type="OrthoDB" id="608866at2759"/>
<gene>
    <name evidence="7" type="ORF">PPROV_000726100</name>
</gene>
<dbReference type="EMBL" id="BNJQ01000021">
    <property type="protein sequence ID" value="GHP08523.1"/>
    <property type="molecule type" value="Genomic_DNA"/>
</dbReference>
<feature type="compositionally biased region" description="Low complexity" evidence="5">
    <location>
        <begin position="576"/>
        <end position="601"/>
    </location>
</feature>
<comment type="caution">
    <text evidence="7">The sequence shown here is derived from an EMBL/GenBank/DDBJ whole genome shotgun (WGS) entry which is preliminary data.</text>
</comment>
<evidence type="ECO:0000256" key="5">
    <source>
        <dbReference type="SAM" id="MobiDB-lite"/>
    </source>
</evidence>
<feature type="compositionally biased region" description="Basic and acidic residues" evidence="5">
    <location>
        <begin position="274"/>
        <end position="302"/>
    </location>
</feature>
<feature type="compositionally biased region" description="Low complexity" evidence="5">
    <location>
        <begin position="460"/>
        <end position="473"/>
    </location>
</feature>
<dbReference type="PROSITE" id="PS50016">
    <property type="entry name" value="ZF_PHD_2"/>
    <property type="match status" value="1"/>
</dbReference>
<keyword evidence="1" id="KW-0479">Metal-binding</keyword>
<dbReference type="PANTHER" id="PTHR46201">
    <property type="entry name" value="PHD FINGER PROTEIN MALE MEIOCYTE DEATH 1-RELATED"/>
    <property type="match status" value="1"/>
</dbReference>
<dbReference type="GO" id="GO:0008270">
    <property type="term" value="F:zinc ion binding"/>
    <property type="evidence" value="ECO:0007669"/>
    <property type="project" value="UniProtKB-KW"/>
</dbReference>
<protein>
    <recommendedName>
        <fullName evidence="6">PHD-type domain-containing protein</fullName>
    </recommendedName>
</protein>
<feature type="compositionally biased region" description="Basic and acidic residues" evidence="5">
    <location>
        <begin position="311"/>
        <end position="344"/>
    </location>
</feature>
<dbReference type="Pfam" id="PF00628">
    <property type="entry name" value="PHD"/>
    <property type="match status" value="1"/>
</dbReference>
<evidence type="ECO:0000256" key="2">
    <source>
        <dbReference type="ARBA" id="ARBA00022771"/>
    </source>
</evidence>
<keyword evidence="3" id="KW-0862">Zinc</keyword>
<evidence type="ECO:0000313" key="8">
    <source>
        <dbReference type="Proteomes" id="UP000660262"/>
    </source>
</evidence>
<dbReference type="InterPro" id="IPR013083">
    <property type="entry name" value="Znf_RING/FYVE/PHD"/>
</dbReference>
<dbReference type="PANTHER" id="PTHR46201:SF9">
    <property type="entry name" value="PHD FINGER PROTEIN MALE MEIOCYTE DEATH 1"/>
    <property type="match status" value="1"/>
</dbReference>
<evidence type="ECO:0000259" key="6">
    <source>
        <dbReference type="PROSITE" id="PS50016"/>
    </source>
</evidence>
<sequence length="651" mass="70738">MAHDPLGYGGAPIHLPSPPPSPGGWIVDCPGCGVTYDDGEEMVECEACNVWAHVSCLKARFADKLNLDQYVCPSCQTAKNERNSAGKKSAEHDAADDSARRNNNAQGGGADDQNNNDHAGARAKHMQNKGSIPGRRFFKVQQKMGISDEELVRRQRAFFAKGAPCFIKAGLWNARALEPKLLGERRDAFLRTLDDEAEAWQEKRREEAEKRQQERAERARLRDMRTPYSMRLEACQRFDEEEEERREEEEAARRAEAGEDEQMEDEQEEQVVDEEQRRLDEEQRKLQEQQEEEEKQRRLEERRKRRQPQQQKEKEKEKAEKEKEKREEEKKVEKTEKREDENKVDSASNGNAHGDKEKAAASEPKMNGAPANGEAVMEDVPASEQVKAAGDKKMPSSPGPQDSPVDVLQSPADVPHSPSTPHGASERQGDGGEGVTSPKPAEKPKEDAADATANIKEPSRANSAAAASPAPRSAAKKAMEKMASPAPAAPSPAREEGAATTPVRQRKEKASAKSSAAAEPPPPANGPGDASEGGSGAPGAGSKRPRGAVEEEPAEVGTTPKPSPRTPRNARRTRGPGEATTPASAAAAAAEAGDATAQEAPPATPADEKLTPAATAPGVTDAAVTDEEYALRLHQMLNAVPTRERKTRRLQ</sequence>
<feature type="region of interest" description="Disordered" evidence="5">
    <location>
        <begin position="204"/>
        <end position="223"/>
    </location>
</feature>
<feature type="compositionally biased region" description="Acidic residues" evidence="5">
    <location>
        <begin position="258"/>
        <end position="273"/>
    </location>
</feature>
<dbReference type="InterPro" id="IPR001965">
    <property type="entry name" value="Znf_PHD"/>
</dbReference>
<keyword evidence="8" id="KW-1185">Reference proteome</keyword>
<reference evidence="7" key="1">
    <citation type="submission" date="2020-10" db="EMBL/GenBank/DDBJ databases">
        <title>Unveiling of a novel bifunctional photoreceptor, Dualchrome1, isolated from a cosmopolitan green alga.</title>
        <authorList>
            <person name="Suzuki S."/>
            <person name="Kawachi M."/>
        </authorList>
    </citation>
    <scope>NUCLEOTIDE SEQUENCE</scope>
    <source>
        <strain evidence="7">NIES 2893</strain>
    </source>
</reference>